<reference evidence="3 4" key="1">
    <citation type="submission" date="2018-06" db="EMBL/GenBank/DDBJ databases">
        <title>Genomic Encyclopedia of Archaeal and Bacterial Type Strains, Phase II (KMG-II): from individual species to whole genera.</title>
        <authorList>
            <person name="Goeker M."/>
        </authorList>
    </citation>
    <scope>NUCLEOTIDE SEQUENCE [LARGE SCALE GENOMIC DNA]</scope>
    <source>
        <strain evidence="3 4">ATCC BAA-1881</strain>
    </source>
</reference>
<dbReference type="OrthoDB" id="9814826at2"/>
<keyword evidence="3" id="KW-0238">DNA-binding</keyword>
<dbReference type="InterPro" id="IPR005149">
    <property type="entry name" value="Tscrpt_reg_PadR_N"/>
</dbReference>
<organism evidence="3 4">
    <name type="scientific">Thermosporothrix hazakensis</name>
    <dbReference type="NCBI Taxonomy" id="644383"/>
    <lineage>
        <taxon>Bacteria</taxon>
        <taxon>Bacillati</taxon>
        <taxon>Chloroflexota</taxon>
        <taxon>Ktedonobacteria</taxon>
        <taxon>Ktedonobacterales</taxon>
        <taxon>Thermosporotrichaceae</taxon>
        <taxon>Thermosporothrix</taxon>
    </lineage>
</organism>
<gene>
    <name evidence="3" type="ORF">EI42_00227</name>
</gene>
<accession>A0A326UC32</accession>
<evidence type="ECO:0000313" key="3">
    <source>
        <dbReference type="EMBL" id="PZW36057.1"/>
    </source>
</evidence>
<dbReference type="InterPro" id="IPR036388">
    <property type="entry name" value="WH-like_DNA-bd_sf"/>
</dbReference>
<comment type="caution">
    <text evidence="3">The sequence shown here is derived from an EMBL/GenBank/DDBJ whole genome shotgun (WGS) entry which is preliminary data.</text>
</comment>
<protein>
    <submittedName>
        <fullName evidence="3">DNA-binding PadR family transcriptional regulator</fullName>
    </submittedName>
</protein>
<dbReference type="InterPro" id="IPR036390">
    <property type="entry name" value="WH_DNA-bd_sf"/>
</dbReference>
<dbReference type="AlphaFoldDB" id="A0A326UC32"/>
<keyword evidence="4" id="KW-1185">Reference proteome</keyword>
<evidence type="ECO:0000259" key="2">
    <source>
        <dbReference type="Pfam" id="PF03551"/>
    </source>
</evidence>
<dbReference type="GO" id="GO:0003677">
    <property type="term" value="F:DNA binding"/>
    <property type="evidence" value="ECO:0007669"/>
    <property type="project" value="UniProtKB-KW"/>
</dbReference>
<dbReference type="PANTHER" id="PTHR43252">
    <property type="entry name" value="TRANSCRIPTIONAL REGULATOR YQJI"/>
    <property type="match status" value="1"/>
</dbReference>
<evidence type="ECO:0000256" key="1">
    <source>
        <dbReference type="SAM" id="MobiDB-lite"/>
    </source>
</evidence>
<evidence type="ECO:0000313" key="4">
    <source>
        <dbReference type="Proteomes" id="UP000248806"/>
    </source>
</evidence>
<feature type="domain" description="Transcription regulator PadR N-terminal" evidence="2">
    <location>
        <begin position="55"/>
        <end position="123"/>
    </location>
</feature>
<dbReference type="PANTHER" id="PTHR43252:SF2">
    <property type="entry name" value="TRANSCRIPTION REGULATOR, PADR-LIKE FAMILY"/>
    <property type="match status" value="1"/>
</dbReference>
<sequence length="214" mass="24983">MRGRFGRQFAESFFGPDFEHCGPHHHHERRQMWKQMKRNLVMARYFGREDISSTVLTLLRERPMTGYELLKLLEEKQFGFAAPGVDVVYPTLQMLEDQGYVTATVADGKKVYSITDAGKAHLEAQSSHQENPWEQWRERFHTYRDRWASPEVQALRVEASEVARLFAIASWEAIEKPERLAQVREILGRTRRDLTSLIYPEETPEPKSESNTES</sequence>
<dbReference type="Pfam" id="PF03551">
    <property type="entry name" value="PadR"/>
    <property type="match status" value="1"/>
</dbReference>
<name>A0A326UC32_THEHA</name>
<feature type="compositionally biased region" description="Basic and acidic residues" evidence="1">
    <location>
        <begin position="204"/>
        <end position="214"/>
    </location>
</feature>
<proteinExistence type="predicted"/>
<dbReference type="RefSeq" id="WP_111317884.1">
    <property type="nucleotide sequence ID" value="NZ_BIFX01000001.1"/>
</dbReference>
<dbReference type="SUPFAM" id="SSF46785">
    <property type="entry name" value="Winged helix' DNA-binding domain"/>
    <property type="match status" value="1"/>
</dbReference>
<dbReference type="Proteomes" id="UP000248806">
    <property type="component" value="Unassembled WGS sequence"/>
</dbReference>
<dbReference type="EMBL" id="QKUF01000001">
    <property type="protein sequence ID" value="PZW36057.1"/>
    <property type="molecule type" value="Genomic_DNA"/>
</dbReference>
<feature type="region of interest" description="Disordered" evidence="1">
    <location>
        <begin position="195"/>
        <end position="214"/>
    </location>
</feature>
<dbReference type="Gene3D" id="1.10.10.10">
    <property type="entry name" value="Winged helix-like DNA-binding domain superfamily/Winged helix DNA-binding domain"/>
    <property type="match status" value="1"/>
</dbReference>